<dbReference type="InterPro" id="IPR056167">
    <property type="entry name" value="A-sol_ELP1"/>
</dbReference>
<comment type="pathway">
    <text evidence="1">tRNA modification; 5-methoxycarbonylmethyl-2-thiouridine-tRNA biosynthesis.</text>
</comment>
<evidence type="ECO:0000259" key="11">
    <source>
        <dbReference type="Pfam" id="PF23936"/>
    </source>
</evidence>
<reference evidence="12 14" key="1">
    <citation type="submission" date="2015-02" db="EMBL/GenBank/DDBJ databases">
        <authorList>
            <person name="Chooi Y.-H."/>
        </authorList>
    </citation>
    <scope>NUCLEOTIDE SEQUENCE [LARGE SCALE GENOMIC DNA]</scope>
    <source>
        <strain evidence="12">E3</strain>
    </source>
</reference>
<dbReference type="EMBL" id="OVEO01000002">
    <property type="protein sequence ID" value="SPQ94313.1"/>
    <property type="molecule type" value="Genomic_DNA"/>
</dbReference>
<dbReference type="GO" id="GO:0005634">
    <property type="term" value="C:nucleus"/>
    <property type="evidence" value="ECO:0007669"/>
    <property type="project" value="UniProtKB-SubCell"/>
</dbReference>
<feature type="region of interest" description="Disordered" evidence="6">
    <location>
        <begin position="1078"/>
        <end position="1101"/>
    </location>
</feature>
<keyword evidence="5" id="KW-0539">Nucleus</keyword>
<dbReference type="InterPro" id="IPR006849">
    <property type="entry name" value="Elp1"/>
</dbReference>
<evidence type="ECO:0000313" key="15">
    <source>
        <dbReference type="Proteomes" id="UP000290189"/>
    </source>
</evidence>
<evidence type="ECO:0000256" key="2">
    <source>
        <dbReference type="ARBA" id="ARBA00006086"/>
    </source>
</evidence>
<dbReference type="STRING" id="37360.A0A0G4IIN5"/>
<dbReference type="OMA" id="WRESLYC"/>
<dbReference type="UniPathway" id="UPA00988"/>
<dbReference type="Pfam" id="PF23925">
    <property type="entry name" value="A-sol_ELP1"/>
    <property type="match status" value="2"/>
</dbReference>
<feature type="domain" description="ELP1 alpha-solenoid" evidence="10">
    <location>
        <begin position="592"/>
        <end position="671"/>
    </location>
</feature>
<comment type="function">
    <text evidence="5">Component of the elongator complex which is required for multiple tRNA modifications, including mcm5U (5-methoxycarbonylmethyl uridine), mcm5s2U (5-methoxycarbonylmethyl-2-thiouridine), and ncm5U (5-carbamoylmethyl uridine). The elongator complex catalyzes formation of carboxymethyluridine in the wobble base at position 34 in tRNAs.</text>
</comment>
<sequence length="1211" mass="132337">MRNVQVTTERVRSLREQCFGVFSIDSPSSSAFLLLRDVSALVRYPLVDGVCEYGRFPIPEGTFGAGVADIVAMDYIPDLESICIVADNGDIVTVDVHGGDQGAVEVVGQIAGGVSVARWSPGHELLTICGRSVSSMLILTQQWDVLHEIAVDDVMSDLSWRSDGTSFIAVDTKHNLVVLYDRNGHAIARSDREAHDALLGPISFRPNGDFAIAPVLHDAGSSGAKTMMCLFEGANALRHGQFDIDIPEGCTLVSLDWNVDSSLFAIVTSSYIDVMRRSNYHWYCKIRLSTATPIVGAQWDPEDAMRLVFVTSSGLTSVTFHNDVTVAGSVAGVIDGSHVLLYPLQKCTMPPPLAYARAQCQDVISAIALSESSLACVLCDGSSLSVFDAIDQLEMGSTLSPSRTVDLGGPRRLRHLSWMADGRLVAVEAIEDGDDGLLIVDPCGNVSGCSVPSSPVVCVRDGAIQSSDGSVFRLLSDERIGAFPTACPTFSISGRRLLIGFDPRRSRLFVSGELISQQCTSTVVTDDGSRLLFTTSGLQNVLHIVDLLASPCIEVSQRPIERGALLVADVPDDKVVLQMPRGNLEVIHPIPLLMQTVGKLLGKRDWRSALLKMRRHRVDLNLIYDADPAAFDPEAFVNDVNEPLYITEFLGSVSDTNTRDTVYTSFKACQVVDDDDADHAGLASLAVEVPGQGTPNAPEQSVAAPRSAGKVNFICDLIAKAIAKRPDAVRLVQPHMCALIRQQPPRLEEALRLVGSLGTMAQMTAMRFAITISSAEDLFSAALGTYDFALVEMVGRASQRDPREYGALLDDLRAMPTHMQRYNIDLRLGRHARALEHLATASPISVDLCIELIKSHPEELFPVAFRLFPSRHPALLTAYAEYSRSGAAWEAAGDDNRAMEAYREAGQWREAMTVAFRVGVDTSRLARDLAVTMTTGPVDEVAARNACHLYAEYCQDVGNAVSVLVRAELWADAILIARGRNRADLVGRVVGPAVDRCARDLHAELASNTQRLKYCANRLVAIRETAVDRVEDDDDEAFDERTQSEMSNLSAFTLTSQCSSVDSWASKPWSNISSVTRRLKQGSAPAAKQRRKARKMKEGDPREPAFLVKQLRLLAPRYGQVAALLQALLTFQRYEEARAIQSEFDAYLGRLATESVRLPDVFEGVLDDSAKWRVPFLAPLQESIRDAEKELPLDTIDEREDADEETVLELF</sequence>
<dbReference type="GO" id="GO:0000049">
    <property type="term" value="F:tRNA binding"/>
    <property type="evidence" value="ECO:0007669"/>
    <property type="project" value="TreeGrafter"/>
</dbReference>
<dbReference type="GO" id="GO:0033588">
    <property type="term" value="C:elongator holoenzyme complex"/>
    <property type="evidence" value="ECO:0007669"/>
    <property type="project" value="InterPro"/>
</dbReference>
<evidence type="ECO:0000256" key="4">
    <source>
        <dbReference type="ARBA" id="ARBA00022694"/>
    </source>
</evidence>
<protein>
    <recommendedName>
        <fullName evidence="5">Elongator complex protein 1</fullName>
    </recommendedName>
</protein>
<dbReference type="InterPro" id="IPR056166">
    <property type="entry name" value="TPR_ELP1"/>
</dbReference>
<evidence type="ECO:0000259" key="9">
    <source>
        <dbReference type="Pfam" id="PF23878"/>
    </source>
</evidence>
<evidence type="ECO:0000259" key="7">
    <source>
        <dbReference type="Pfam" id="PF04762"/>
    </source>
</evidence>
<keyword evidence="3 5" id="KW-0963">Cytoplasm</keyword>
<dbReference type="Pfam" id="PF23878">
    <property type="entry name" value="TPR_ELP1"/>
    <property type="match status" value="1"/>
</dbReference>
<dbReference type="Proteomes" id="UP000039324">
    <property type="component" value="Unassembled WGS sequence"/>
</dbReference>
<comment type="similarity">
    <text evidence="2 5">Belongs to the ELP1/IKA1 family.</text>
</comment>
<keyword evidence="13" id="KW-0496">Mitochondrion</keyword>
<feature type="domain" description="ELP1 TPR" evidence="9">
    <location>
        <begin position="820"/>
        <end position="973"/>
    </location>
</feature>
<dbReference type="InterPro" id="IPR056165">
    <property type="entry name" value="Beta-prop_ELP1_2nd"/>
</dbReference>
<evidence type="ECO:0000256" key="6">
    <source>
        <dbReference type="SAM" id="MobiDB-lite"/>
    </source>
</evidence>
<dbReference type="EMBL" id="CDSF01000002">
    <property type="protein sequence ID" value="CEO94982.1"/>
    <property type="molecule type" value="Genomic_DNA"/>
</dbReference>
<dbReference type="SUPFAM" id="SSF69322">
    <property type="entry name" value="Tricorn protease domain 2"/>
    <property type="match status" value="1"/>
</dbReference>
<dbReference type="GO" id="GO:0005829">
    <property type="term" value="C:cytosol"/>
    <property type="evidence" value="ECO:0007669"/>
    <property type="project" value="TreeGrafter"/>
</dbReference>
<evidence type="ECO:0000256" key="3">
    <source>
        <dbReference type="ARBA" id="ARBA00022490"/>
    </source>
</evidence>
<evidence type="ECO:0000313" key="12">
    <source>
        <dbReference type="EMBL" id="CEO94982.1"/>
    </source>
</evidence>
<accession>A0A0G4IIN5</accession>
<dbReference type="InterPro" id="IPR056169">
    <property type="entry name" value="HB_ELP1"/>
</dbReference>
<feature type="domain" description="ELP1 first N-terminal beta-propeller" evidence="7">
    <location>
        <begin position="151"/>
        <end position="302"/>
    </location>
</feature>
<dbReference type="Pfam" id="PF04762">
    <property type="entry name" value="Beta-prop_ELP1_1st"/>
    <property type="match status" value="1"/>
</dbReference>
<dbReference type="Proteomes" id="UP000290189">
    <property type="component" value="Unassembled WGS sequence"/>
</dbReference>
<evidence type="ECO:0000256" key="5">
    <source>
        <dbReference type="PIRNR" id="PIRNR017233"/>
    </source>
</evidence>
<reference evidence="13 15" key="2">
    <citation type="submission" date="2018-03" db="EMBL/GenBank/DDBJ databases">
        <authorList>
            <person name="Fogelqvist J."/>
        </authorList>
    </citation>
    <scope>NUCLEOTIDE SEQUENCE [LARGE SCALE GENOMIC DNA]</scope>
</reference>
<evidence type="ECO:0000259" key="8">
    <source>
        <dbReference type="Pfam" id="PF23797"/>
    </source>
</evidence>
<dbReference type="OrthoDB" id="40048at2759"/>
<proteinExistence type="inferred from homology"/>
<feature type="domain" description="ELP1 three-helical bundle" evidence="11">
    <location>
        <begin position="984"/>
        <end position="1150"/>
    </location>
</feature>
<gene>
    <name evidence="12" type="ORF">PBRA_003795</name>
    <name evidence="13" type="ORF">PLBR_LOCUS1528</name>
</gene>
<evidence type="ECO:0000313" key="13">
    <source>
        <dbReference type="EMBL" id="SPQ94313.1"/>
    </source>
</evidence>
<comment type="subcellular location">
    <subcellularLocation>
        <location evidence="5">Cytoplasm</location>
    </subcellularLocation>
    <subcellularLocation>
        <location evidence="5">Nucleus</location>
    </subcellularLocation>
</comment>
<organism evidence="12 14">
    <name type="scientific">Plasmodiophora brassicae</name>
    <name type="common">Clubroot disease agent</name>
    <dbReference type="NCBI Taxonomy" id="37360"/>
    <lineage>
        <taxon>Eukaryota</taxon>
        <taxon>Sar</taxon>
        <taxon>Rhizaria</taxon>
        <taxon>Endomyxa</taxon>
        <taxon>Phytomyxea</taxon>
        <taxon>Plasmodiophorida</taxon>
        <taxon>Plasmodiophoridae</taxon>
        <taxon>Plasmodiophora</taxon>
    </lineage>
</organism>
<dbReference type="InterPro" id="IPR056164">
    <property type="entry name" value="Beta-prop_ELP1_1st"/>
</dbReference>
<dbReference type="PANTHER" id="PTHR12747:SF0">
    <property type="entry name" value="ELONGATOR COMPLEX PROTEIN 1"/>
    <property type="match status" value="1"/>
</dbReference>
<evidence type="ECO:0000313" key="14">
    <source>
        <dbReference type="Proteomes" id="UP000039324"/>
    </source>
</evidence>
<dbReference type="PIRSF" id="PIRSF017233">
    <property type="entry name" value="IKAP"/>
    <property type="match status" value="1"/>
</dbReference>
<geneLocation type="mitochondrion" evidence="13"/>
<dbReference type="SUPFAM" id="SSF82171">
    <property type="entry name" value="DPP6 N-terminal domain-like"/>
    <property type="match status" value="1"/>
</dbReference>
<evidence type="ECO:0000256" key="1">
    <source>
        <dbReference type="ARBA" id="ARBA00005043"/>
    </source>
</evidence>
<feature type="domain" description="ELP1 alpha-solenoid" evidence="10">
    <location>
        <begin position="702"/>
        <end position="811"/>
    </location>
</feature>
<dbReference type="PANTHER" id="PTHR12747">
    <property type="entry name" value="ELONGATOR COMPLEX PROTEIN 1"/>
    <property type="match status" value="1"/>
</dbReference>
<keyword evidence="4" id="KW-0819">tRNA processing</keyword>
<dbReference type="Pfam" id="PF23797">
    <property type="entry name" value="Beta-prop_ELP1_2nd"/>
    <property type="match status" value="1"/>
</dbReference>
<evidence type="ECO:0000259" key="10">
    <source>
        <dbReference type="Pfam" id="PF23925"/>
    </source>
</evidence>
<dbReference type="AlphaFoldDB" id="A0A0G4IIN5"/>
<dbReference type="Pfam" id="PF23936">
    <property type="entry name" value="HB_ELP1"/>
    <property type="match status" value="1"/>
</dbReference>
<dbReference type="GO" id="GO:0002926">
    <property type="term" value="P:tRNA wobble base 5-methoxycarbonylmethyl-2-thiouridinylation"/>
    <property type="evidence" value="ECO:0007669"/>
    <property type="project" value="TreeGrafter"/>
</dbReference>
<feature type="domain" description="ELP1 N-terminal second beta-propeller" evidence="8">
    <location>
        <begin position="333"/>
        <end position="567"/>
    </location>
</feature>
<name>A0A0G4IIN5_PLABS</name>
<keyword evidence="14" id="KW-1185">Reference proteome</keyword>